<evidence type="ECO:0000313" key="9">
    <source>
        <dbReference type="Proteomes" id="UP000283509"/>
    </source>
</evidence>
<proteinExistence type="predicted"/>
<dbReference type="PROSITE" id="PS00232">
    <property type="entry name" value="CADHERIN_1"/>
    <property type="match status" value="1"/>
</dbReference>
<dbReference type="GO" id="GO:0016477">
    <property type="term" value="P:cell migration"/>
    <property type="evidence" value="ECO:0007669"/>
    <property type="project" value="TreeGrafter"/>
</dbReference>
<dbReference type="SMART" id="SM00112">
    <property type="entry name" value="CA"/>
    <property type="match status" value="2"/>
</dbReference>
<protein>
    <submittedName>
        <fullName evidence="8">Putative neural-cadherin</fullName>
    </submittedName>
</protein>
<evidence type="ECO:0000256" key="5">
    <source>
        <dbReference type="PROSITE-ProRule" id="PRU00043"/>
    </source>
</evidence>
<dbReference type="GO" id="GO:0016342">
    <property type="term" value="C:catenin complex"/>
    <property type="evidence" value="ECO:0007669"/>
    <property type="project" value="TreeGrafter"/>
</dbReference>
<reference evidence="8 9" key="2">
    <citation type="submission" date="2019-01" db="EMBL/GenBank/DDBJ databases">
        <title>The decoding of complex shrimp genome reveals the adaptation for benthos swimmer, frequently molting mechanism and breeding impact on genome.</title>
        <authorList>
            <person name="Sun Y."/>
            <person name="Gao Y."/>
            <person name="Yu Y."/>
        </authorList>
    </citation>
    <scope>NUCLEOTIDE SEQUENCE [LARGE SCALE GENOMIC DNA]</scope>
    <source>
        <tissue evidence="8">Muscle</tissue>
    </source>
</reference>
<dbReference type="AlphaFoldDB" id="A0A423U589"/>
<keyword evidence="4" id="KW-0472">Membrane</keyword>
<dbReference type="InterPro" id="IPR002126">
    <property type="entry name" value="Cadherin-like_dom"/>
</dbReference>
<dbReference type="FunFam" id="2.60.40.60:FF:000104">
    <property type="entry name" value="cadherin-23 isoform X1"/>
    <property type="match status" value="1"/>
</dbReference>
<dbReference type="PROSITE" id="PS50268">
    <property type="entry name" value="CADHERIN_2"/>
    <property type="match status" value="2"/>
</dbReference>
<feature type="domain" description="Cadherin" evidence="7">
    <location>
        <begin position="79"/>
        <end position="183"/>
    </location>
</feature>
<dbReference type="GO" id="GO:0007156">
    <property type="term" value="P:homophilic cell adhesion via plasma membrane adhesion molecules"/>
    <property type="evidence" value="ECO:0007669"/>
    <property type="project" value="InterPro"/>
</dbReference>
<keyword evidence="9" id="KW-1185">Reference proteome</keyword>
<dbReference type="GO" id="GO:0005509">
    <property type="term" value="F:calcium ion binding"/>
    <property type="evidence" value="ECO:0007669"/>
    <property type="project" value="UniProtKB-UniRule"/>
</dbReference>
<evidence type="ECO:0000256" key="3">
    <source>
        <dbReference type="ARBA" id="ARBA00022837"/>
    </source>
</evidence>
<organism evidence="8 9">
    <name type="scientific">Penaeus vannamei</name>
    <name type="common">Whiteleg shrimp</name>
    <name type="synonym">Litopenaeus vannamei</name>
    <dbReference type="NCBI Taxonomy" id="6689"/>
    <lineage>
        <taxon>Eukaryota</taxon>
        <taxon>Metazoa</taxon>
        <taxon>Ecdysozoa</taxon>
        <taxon>Arthropoda</taxon>
        <taxon>Crustacea</taxon>
        <taxon>Multicrustacea</taxon>
        <taxon>Malacostraca</taxon>
        <taxon>Eumalacostraca</taxon>
        <taxon>Eucarida</taxon>
        <taxon>Decapoda</taxon>
        <taxon>Dendrobranchiata</taxon>
        <taxon>Penaeoidea</taxon>
        <taxon>Penaeidae</taxon>
        <taxon>Penaeus</taxon>
    </lineage>
</organism>
<gene>
    <name evidence="8" type="ORF">C7M84_022933</name>
</gene>
<dbReference type="PRINTS" id="PR00205">
    <property type="entry name" value="CADHERIN"/>
</dbReference>
<dbReference type="InterPro" id="IPR020894">
    <property type="entry name" value="Cadherin_CS"/>
</dbReference>
<reference evidence="8 9" key="1">
    <citation type="submission" date="2018-04" db="EMBL/GenBank/DDBJ databases">
        <authorList>
            <person name="Zhang X."/>
            <person name="Yuan J."/>
            <person name="Li F."/>
            <person name="Xiang J."/>
        </authorList>
    </citation>
    <scope>NUCLEOTIDE SEQUENCE [LARGE SCALE GENOMIC DNA]</scope>
    <source>
        <tissue evidence="8">Muscle</tissue>
    </source>
</reference>
<dbReference type="GO" id="GO:0031175">
    <property type="term" value="P:neuron projection development"/>
    <property type="evidence" value="ECO:0007669"/>
    <property type="project" value="TreeGrafter"/>
</dbReference>
<dbReference type="Proteomes" id="UP000283509">
    <property type="component" value="Unassembled WGS sequence"/>
</dbReference>
<sequence length="260" mass="28420">KGSGHGWERFRVVPSGNGSGSLQAVRKLDFEDPVQRQGFKFRVQVSDQGDSNWESSKHVDSAWVLIKLLDDNDNAPQLSTELVNLTLPEDVPVGRSLATFTASDRDQGGKGEVHYAIAPSSDPGRRFAVDSTGRVRLQRGLDREASPHHTVLVLAMDRGEPPRTSTATLLITLSDINDNAPHVASPDGIFVTENSGPQHVADLTLDDPDDWSLGHGPPFSVTLDSHAPRHIKETFAVDFDQSKCLPEALVVDSLRWRLPP</sequence>
<evidence type="ECO:0000256" key="6">
    <source>
        <dbReference type="SAM" id="MobiDB-lite"/>
    </source>
</evidence>
<evidence type="ECO:0000259" key="7">
    <source>
        <dbReference type="PROSITE" id="PS50268"/>
    </source>
</evidence>
<dbReference type="EMBL" id="QCYY01000629">
    <property type="protein sequence ID" value="ROT83883.1"/>
    <property type="molecule type" value="Genomic_DNA"/>
</dbReference>
<dbReference type="OrthoDB" id="6379573at2759"/>
<dbReference type="Gene3D" id="2.60.40.60">
    <property type="entry name" value="Cadherins"/>
    <property type="match status" value="2"/>
</dbReference>
<name>A0A423U589_PENVA</name>
<dbReference type="Pfam" id="PF00028">
    <property type="entry name" value="Cadherin"/>
    <property type="match status" value="1"/>
</dbReference>
<evidence type="ECO:0000256" key="1">
    <source>
        <dbReference type="ARBA" id="ARBA00004370"/>
    </source>
</evidence>
<feature type="non-terminal residue" evidence="8">
    <location>
        <position position="1"/>
    </location>
</feature>
<comment type="subcellular location">
    <subcellularLocation>
        <location evidence="1">Membrane</location>
    </subcellularLocation>
</comment>
<accession>A0A423U589</accession>
<dbReference type="STRING" id="6689.A0A423U589"/>
<dbReference type="GO" id="GO:0008013">
    <property type="term" value="F:beta-catenin binding"/>
    <property type="evidence" value="ECO:0007669"/>
    <property type="project" value="TreeGrafter"/>
</dbReference>
<feature type="non-terminal residue" evidence="8">
    <location>
        <position position="260"/>
    </location>
</feature>
<comment type="caution">
    <text evidence="8">The sequence shown here is derived from an EMBL/GenBank/DDBJ whole genome shotgun (WGS) entry which is preliminary data.</text>
</comment>
<keyword evidence="2" id="KW-0677">Repeat</keyword>
<dbReference type="InterPro" id="IPR015919">
    <property type="entry name" value="Cadherin-like_sf"/>
</dbReference>
<feature type="domain" description="Cadherin" evidence="7">
    <location>
        <begin position="10"/>
        <end position="78"/>
    </location>
</feature>
<dbReference type="GO" id="GO:0045296">
    <property type="term" value="F:cadherin binding"/>
    <property type="evidence" value="ECO:0007669"/>
    <property type="project" value="TreeGrafter"/>
</dbReference>
<dbReference type="CDD" id="cd11304">
    <property type="entry name" value="Cadherin_repeat"/>
    <property type="match status" value="1"/>
</dbReference>
<evidence type="ECO:0000256" key="2">
    <source>
        <dbReference type="ARBA" id="ARBA00022737"/>
    </source>
</evidence>
<dbReference type="InterPro" id="IPR039808">
    <property type="entry name" value="Cadherin"/>
</dbReference>
<dbReference type="PANTHER" id="PTHR24027:SF438">
    <property type="entry name" value="CADHERIN 23"/>
    <property type="match status" value="1"/>
</dbReference>
<keyword evidence="3 5" id="KW-0106">Calcium</keyword>
<evidence type="ECO:0000256" key="4">
    <source>
        <dbReference type="ARBA" id="ARBA00023136"/>
    </source>
</evidence>
<evidence type="ECO:0000313" key="8">
    <source>
        <dbReference type="EMBL" id="ROT83883.1"/>
    </source>
</evidence>
<feature type="compositionally biased region" description="Basic and acidic residues" evidence="6">
    <location>
        <begin position="1"/>
        <end position="11"/>
    </location>
</feature>
<feature type="region of interest" description="Disordered" evidence="6">
    <location>
        <begin position="1"/>
        <end position="22"/>
    </location>
</feature>
<dbReference type="SUPFAM" id="SSF49313">
    <property type="entry name" value="Cadherin-like"/>
    <property type="match status" value="1"/>
</dbReference>
<dbReference type="PANTHER" id="PTHR24027">
    <property type="entry name" value="CADHERIN-23"/>
    <property type="match status" value="1"/>
</dbReference>